<sequence length="85" mass="9353">MQEVQMEVEKVKETQPRLLSALPWPKPNLPLPFLTSTRCASTVPASPSHLSDSISSRGHRPVQARNLTMTSARAAARTSPPETYL</sequence>
<organism evidence="2 3">
    <name type="scientific">Eleginops maclovinus</name>
    <name type="common">Patagonian blennie</name>
    <name type="synonym">Eleginus maclovinus</name>
    <dbReference type="NCBI Taxonomy" id="56733"/>
    <lineage>
        <taxon>Eukaryota</taxon>
        <taxon>Metazoa</taxon>
        <taxon>Chordata</taxon>
        <taxon>Craniata</taxon>
        <taxon>Vertebrata</taxon>
        <taxon>Euteleostomi</taxon>
        <taxon>Actinopterygii</taxon>
        <taxon>Neopterygii</taxon>
        <taxon>Teleostei</taxon>
        <taxon>Neoteleostei</taxon>
        <taxon>Acanthomorphata</taxon>
        <taxon>Eupercaria</taxon>
        <taxon>Perciformes</taxon>
        <taxon>Notothenioidei</taxon>
        <taxon>Eleginopidae</taxon>
        <taxon>Eleginops</taxon>
    </lineage>
</organism>
<evidence type="ECO:0000313" key="2">
    <source>
        <dbReference type="EMBL" id="KAK5862285.1"/>
    </source>
</evidence>
<dbReference type="AlphaFoldDB" id="A0AAN7XM80"/>
<feature type="compositionally biased region" description="Polar residues" evidence="1">
    <location>
        <begin position="40"/>
        <end position="56"/>
    </location>
</feature>
<feature type="region of interest" description="Disordered" evidence="1">
    <location>
        <begin position="40"/>
        <end position="85"/>
    </location>
</feature>
<evidence type="ECO:0000313" key="3">
    <source>
        <dbReference type="Proteomes" id="UP001346869"/>
    </source>
</evidence>
<reference evidence="2 3" key="1">
    <citation type="journal article" date="2023" name="Genes (Basel)">
        <title>Chromosome-Level Genome Assembly and Circadian Gene Repertoire of the Patagonia Blennie Eleginops maclovinus-The Closest Ancestral Proxy of Antarctic Cryonotothenioids.</title>
        <authorList>
            <person name="Cheng C.C."/>
            <person name="Rivera-Colon A.G."/>
            <person name="Minhas B.F."/>
            <person name="Wilson L."/>
            <person name="Rayamajhi N."/>
            <person name="Vargas-Chacoff L."/>
            <person name="Catchen J.M."/>
        </authorList>
    </citation>
    <scope>NUCLEOTIDE SEQUENCE [LARGE SCALE GENOMIC DNA]</scope>
    <source>
        <strain evidence="2">JMC-PN-2008</strain>
    </source>
</reference>
<proteinExistence type="predicted"/>
<keyword evidence="3" id="KW-1185">Reference proteome</keyword>
<name>A0AAN7XM80_ELEMC</name>
<comment type="caution">
    <text evidence="2">The sequence shown here is derived from an EMBL/GenBank/DDBJ whole genome shotgun (WGS) entry which is preliminary data.</text>
</comment>
<dbReference type="EMBL" id="JAUZQC010000012">
    <property type="protein sequence ID" value="KAK5862285.1"/>
    <property type="molecule type" value="Genomic_DNA"/>
</dbReference>
<dbReference type="Proteomes" id="UP001346869">
    <property type="component" value="Unassembled WGS sequence"/>
</dbReference>
<gene>
    <name evidence="2" type="ORF">PBY51_017697</name>
</gene>
<feature type="compositionally biased region" description="Low complexity" evidence="1">
    <location>
        <begin position="70"/>
        <end position="85"/>
    </location>
</feature>
<protein>
    <submittedName>
        <fullName evidence="2">Uncharacterized protein</fullName>
    </submittedName>
</protein>
<accession>A0AAN7XM80</accession>
<reference evidence="2 3" key="2">
    <citation type="journal article" date="2023" name="Mol. Biol. Evol.">
        <title>Genomics of Secondarily Temperate Adaptation in the Only Non-Antarctic Icefish.</title>
        <authorList>
            <person name="Rivera-Colon A.G."/>
            <person name="Rayamajhi N."/>
            <person name="Minhas B.F."/>
            <person name="Madrigal G."/>
            <person name="Bilyk K.T."/>
            <person name="Yoon V."/>
            <person name="Hune M."/>
            <person name="Gregory S."/>
            <person name="Cheng C.H.C."/>
            <person name="Catchen J.M."/>
        </authorList>
    </citation>
    <scope>NUCLEOTIDE SEQUENCE [LARGE SCALE GENOMIC DNA]</scope>
    <source>
        <strain evidence="2">JMC-PN-2008</strain>
    </source>
</reference>
<evidence type="ECO:0000256" key="1">
    <source>
        <dbReference type="SAM" id="MobiDB-lite"/>
    </source>
</evidence>